<dbReference type="RefSeq" id="WP_111714111.1">
    <property type="nucleotide sequence ID" value="NZ_JBHSSR010000001.1"/>
</dbReference>
<dbReference type="InterPro" id="IPR018691">
    <property type="entry name" value="DUF2188"/>
</dbReference>
<comment type="caution">
    <text evidence="1">The sequence shown here is derived from an EMBL/GenBank/DDBJ whole genome shotgun (WGS) entry which is preliminary data.</text>
</comment>
<organism evidence="1 2">
    <name type="scientific">Macrococcus epidermidis</name>
    <dbReference type="NCBI Taxonomy" id="1902580"/>
    <lineage>
        <taxon>Bacteria</taxon>
        <taxon>Bacillati</taxon>
        <taxon>Bacillota</taxon>
        <taxon>Bacilli</taxon>
        <taxon>Bacillales</taxon>
        <taxon>Staphylococcaceae</taxon>
        <taxon>Macrococcus</taxon>
    </lineage>
</organism>
<sequence>MWTMKDYPNSWKNFDELERKKAIDIGNAMLKQGYKEEDLIPIATKQAQDWYKDATKDELDELKNKKITQHKKDDSVNVDLMDNDVEVYYEDESWKVKTKGSKRASQTFDTKKEAVARAKEIAENKGSKVNEHKKGE</sequence>
<proteinExistence type="predicted"/>
<dbReference type="Proteomes" id="UP000249808">
    <property type="component" value="Unassembled WGS sequence"/>
</dbReference>
<name>A0A327ZUG3_9STAP</name>
<accession>A0A327ZUG3</accession>
<dbReference type="Pfam" id="PF09954">
    <property type="entry name" value="DUF2188"/>
    <property type="match status" value="1"/>
</dbReference>
<evidence type="ECO:0000313" key="1">
    <source>
        <dbReference type="EMBL" id="RAK45932.1"/>
    </source>
</evidence>
<gene>
    <name evidence="1" type="ORF">BHU61_00365</name>
</gene>
<dbReference type="EMBL" id="PZJH01000001">
    <property type="protein sequence ID" value="RAK45932.1"/>
    <property type="molecule type" value="Genomic_DNA"/>
</dbReference>
<reference evidence="1 2" key="1">
    <citation type="journal article" date="2018" name="Front. Microbiol.">
        <title>Description and Comparative Genomics of Macrococcus caseolyticus subsp. hominis subsp. nov., Macrococcus goetzii sp. nov., Macrococcus epidermidis sp. nov., and Macrococcus bohemicus sp. nov., Novel Macrococci From Human Clinical Material With Virulence Potential and Suspected Uptake of Foreign DNA by Natural Transformation.</title>
        <authorList>
            <person name="Maslanova I."/>
            <person name="Wertheimer Z."/>
            <person name="Sedlacek I."/>
            <person name="Svec P."/>
            <person name="Indrakova A."/>
            <person name="Kovarovic V."/>
            <person name="Schumann P."/>
            <person name="Sproer C."/>
            <person name="Kralova S."/>
            <person name="Sedo O."/>
            <person name="Kristofova L."/>
            <person name="Vrbovska V."/>
            <person name="Fuzik T."/>
            <person name="Petras P."/>
            <person name="Zdrahal Z."/>
            <person name="Ruzickova V."/>
            <person name="Doskar J."/>
            <person name="Pantucek R."/>
        </authorList>
    </citation>
    <scope>NUCLEOTIDE SEQUENCE [LARGE SCALE GENOMIC DNA]</scope>
    <source>
        <strain evidence="1 2">01/688</strain>
    </source>
</reference>
<evidence type="ECO:0008006" key="3">
    <source>
        <dbReference type="Google" id="ProtNLM"/>
    </source>
</evidence>
<evidence type="ECO:0000313" key="2">
    <source>
        <dbReference type="Proteomes" id="UP000249808"/>
    </source>
</evidence>
<protein>
    <recommendedName>
        <fullName evidence="3">DUF2188 domain-containing protein</fullName>
    </recommendedName>
</protein>
<dbReference type="AlphaFoldDB" id="A0A327ZUG3"/>
<keyword evidence="2" id="KW-1185">Reference proteome</keyword>